<dbReference type="Pfam" id="PF08889">
    <property type="entry name" value="WbqC"/>
    <property type="match status" value="1"/>
</dbReference>
<dbReference type="EMBL" id="BARW01009139">
    <property type="protein sequence ID" value="GAI76683.1"/>
    <property type="molecule type" value="Genomic_DNA"/>
</dbReference>
<dbReference type="AlphaFoldDB" id="X1R807"/>
<organism evidence="1">
    <name type="scientific">marine sediment metagenome</name>
    <dbReference type="NCBI Taxonomy" id="412755"/>
    <lineage>
        <taxon>unclassified sequences</taxon>
        <taxon>metagenomes</taxon>
        <taxon>ecological metagenomes</taxon>
    </lineage>
</organism>
<name>X1R807_9ZZZZ</name>
<dbReference type="InterPro" id="IPR014985">
    <property type="entry name" value="WbqC"/>
</dbReference>
<proteinExistence type="predicted"/>
<protein>
    <submittedName>
        <fullName evidence="1">Uncharacterized protein</fullName>
    </submittedName>
</protein>
<reference evidence="1" key="1">
    <citation type="journal article" date="2014" name="Front. Microbiol.">
        <title>High frequency of phylogenetically diverse reductive dehalogenase-homologous genes in deep subseafloor sedimentary metagenomes.</title>
        <authorList>
            <person name="Kawai M."/>
            <person name="Futagami T."/>
            <person name="Toyoda A."/>
            <person name="Takaki Y."/>
            <person name="Nishi S."/>
            <person name="Hori S."/>
            <person name="Arai W."/>
            <person name="Tsubouchi T."/>
            <person name="Morono Y."/>
            <person name="Uchiyama I."/>
            <person name="Ito T."/>
            <person name="Fujiyama A."/>
            <person name="Inagaki F."/>
            <person name="Takami H."/>
        </authorList>
    </citation>
    <scope>NUCLEOTIDE SEQUENCE</scope>
    <source>
        <strain evidence="1">Expedition CK06-06</strain>
    </source>
</reference>
<comment type="caution">
    <text evidence="1">The sequence shown here is derived from an EMBL/GenBank/DDBJ whole genome shotgun (WGS) entry which is preliminary data.</text>
</comment>
<gene>
    <name evidence="1" type="ORF">S12H4_18491</name>
</gene>
<sequence>MIVVGHQPQYLPYIGFFNKISKADVFVFADNVQFNKKSWQQRTLIKSNNKPIYLTIPVRKKGRFTQLINEVEINIIFGSST</sequence>
<accession>X1R807</accession>
<evidence type="ECO:0000313" key="1">
    <source>
        <dbReference type="EMBL" id="GAI76683.1"/>
    </source>
</evidence>